<dbReference type="RefSeq" id="WP_091028732.1">
    <property type="nucleotide sequence ID" value="NZ_FNAD01000002.1"/>
</dbReference>
<accession>A0A1G6SDU6</accession>
<dbReference type="Proteomes" id="UP000198949">
    <property type="component" value="Unassembled WGS sequence"/>
</dbReference>
<dbReference type="STRING" id="58114.SAMN05216270_1028"/>
<sequence length="91" mass="10672">MDQDDFYDLTDAVIERLLPRMPQRFLNIYEGMQVSGEYWRLVEGLVWVLVDDQIPVSAQEREQLSKMVDHLKDNEEMRAKLSGLTLESGNR</sequence>
<evidence type="ECO:0000313" key="1">
    <source>
        <dbReference type="EMBL" id="SDD14317.1"/>
    </source>
</evidence>
<keyword evidence="2" id="KW-1185">Reference proteome</keyword>
<proteinExistence type="predicted"/>
<evidence type="ECO:0000313" key="2">
    <source>
        <dbReference type="Proteomes" id="UP000198949"/>
    </source>
</evidence>
<dbReference type="AlphaFoldDB" id="A0A1G6SDU6"/>
<dbReference type="EMBL" id="FNAD01000002">
    <property type="protein sequence ID" value="SDD14317.1"/>
    <property type="molecule type" value="Genomic_DNA"/>
</dbReference>
<gene>
    <name evidence="1" type="ORF">SAMN05216270_1028</name>
</gene>
<reference evidence="2" key="1">
    <citation type="submission" date="2016-10" db="EMBL/GenBank/DDBJ databases">
        <authorList>
            <person name="Varghese N."/>
            <person name="Submissions S."/>
        </authorList>
    </citation>
    <scope>NUCLEOTIDE SEQUENCE [LARGE SCALE GENOMIC DNA]</scope>
    <source>
        <strain evidence="2">CGMCC 4.3516</strain>
    </source>
</reference>
<dbReference type="OrthoDB" id="4554968at2"/>
<protein>
    <submittedName>
        <fullName evidence="1">Uncharacterized protein</fullName>
    </submittedName>
</protein>
<name>A0A1G6SDU6_9ACTN</name>
<organism evidence="1 2">
    <name type="scientific">Glycomyces harbinensis</name>
    <dbReference type="NCBI Taxonomy" id="58114"/>
    <lineage>
        <taxon>Bacteria</taxon>
        <taxon>Bacillati</taxon>
        <taxon>Actinomycetota</taxon>
        <taxon>Actinomycetes</taxon>
        <taxon>Glycomycetales</taxon>
        <taxon>Glycomycetaceae</taxon>
        <taxon>Glycomyces</taxon>
    </lineage>
</organism>